<evidence type="ECO:0000313" key="6">
    <source>
        <dbReference type="Proteomes" id="UP000034789"/>
    </source>
</evidence>
<dbReference type="Gene3D" id="2.30.33.40">
    <property type="entry name" value="GroES chaperonin"/>
    <property type="match status" value="1"/>
</dbReference>
<dbReference type="InterPro" id="IPR037124">
    <property type="entry name" value="Chaperonin_GroES_sf"/>
</dbReference>
<keyword evidence="2 3" id="KW-0143">Chaperone</keyword>
<dbReference type="InterPro" id="IPR020818">
    <property type="entry name" value="Chaperonin_GroES"/>
</dbReference>
<dbReference type="GO" id="GO:0005737">
    <property type="term" value="C:cytoplasm"/>
    <property type="evidence" value="ECO:0007669"/>
    <property type="project" value="UniProtKB-SubCell"/>
</dbReference>
<comment type="similarity">
    <text evidence="1 3 4">Belongs to the GroES chaperonin family.</text>
</comment>
<evidence type="ECO:0000256" key="4">
    <source>
        <dbReference type="RuleBase" id="RU000535"/>
    </source>
</evidence>
<evidence type="ECO:0000256" key="2">
    <source>
        <dbReference type="ARBA" id="ARBA00023186"/>
    </source>
</evidence>
<dbReference type="Proteomes" id="UP000034789">
    <property type="component" value="Unassembled WGS sequence"/>
</dbReference>
<protein>
    <recommendedName>
        <fullName evidence="3">Co-chaperonin GroES</fullName>
    </recommendedName>
    <alternativeName>
        <fullName evidence="3">10 kDa chaperonin</fullName>
    </alternativeName>
    <alternativeName>
        <fullName evidence="3">Chaperonin-10</fullName>
        <shortName evidence="3">Cpn10</shortName>
    </alternativeName>
</protein>
<dbReference type="InterPro" id="IPR011032">
    <property type="entry name" value="GroES-like_sf"/>
</dbReference>
<evidence type="ECO:0000256" key="1">
    <source>
        <dbReference type="ARBA" id="ARBA00006975"/>
    </source>
</evidence>
<organism evidence="5 6">
    <name type="scientific">Candidatus Kaiserbacteria bacterium GW2011_GWA2_58_9</name>
    <dbReference type="NCBI Taxonomy" id="1618672"/>
    <lineage>
        <taxon>Bacteria</taxon>
        <taxon>Candidatus Kaiseribacteriota</taxon>
    </lineage>
</organism>
<evidence type="ECO:0000313" key="5">
    <source>
        <dbReference type="EMBL" id="KKW45716.1"/>
    </source>
</evidence>
<dbReference type="SUPFAM" id="SSF50129">
    <property type="entry name" value="GroES-like"/>
    <property type="match status" value="1"/>
</dbReference>
<dbReference type="FunFam" id="2.30.33.40:FF:000001">
    <property type="entry name" value="10 kDa chaperonin"/>
    <property type="match status" value="1"/>
</dbReference>
<dbReference type="EMBL" id="LCSD01000039">
    <property type="protein sequence ID" value="KKW45716.1"/>
    <property type="molecule type" value="Genomic_DNA"/>
</dbReference>
<dbReference type="SMART" id="SM00883">
    <property type="entry name" value="Cpn10"/>
    <property type="match status" value="1"/>
</dbReference>
<proteinExistence type="inferred from homology"/>
<dbReference type="GO" id="GO:0005524">
    <property type="term" value="F:ATP binding"/>
    <property type="evidence" value="ECO:0007669"/>
    <property type="project" value="InterPro"/>
</dbReference>
<dbReference type="PRINTS" id="PR00297">
    <property type="entry name" value="CHAPERONIN10"/>
</dbReference>
<dbReference type="PANTHER" id="PTHR10772">
    <property type="entry name" value="10 KDA HEAT SHOCK PROTEIN"/>
    <property type="match status" value="1"/>
</dbReference>
<comment type="subunit">
    <text evidence="3">Heptamer of 7 subunits arranged in a ring. Interacts with the chaperonin GroEL.</text>
</comment>
<comment type="function">
    <text evidence="3 4">Together with the chaperonin GroEL, plays an essential role in assisting protein folding. The GroEL-GroES system forms a nano-cage that allows encapsulation of the non-native substrate proteins and provides a physical environment optimized to promote and accelerate protein folding. GroES binds to the apical surface of the GroEL ring, thereby capping the opening of the GroEL channel.</text>
</comment>
<dbReference type="GO" id="GO:0051082">
    <property type="term" value="F:unfolded protein binding"/>
    <property type="evidence" value="ECO:0007669"/>
    <property type="project" value="TreeGrafter"/>
</dbReference>
<gene>
    <name evidence="3" type="primary">groES</name>
    <name evidence="3" type="synonym">groS</name>
    <name evidence="5" type="ORF">UY98_C0039G0004</name>
</gene>
<comment type="caution">
    <text evidence="5">The sequence shown here is derived from an EMBL/GenBank/DDBJ whole genome shotgun (WGS) entry which is preliminary data.</text>
</comment>
<dbReference type="PATRIC" id="fig|1618672.3.peg.593"/>
<dbReference type="GO" id="GO:0051087">
    <property type="term" value="F:protein-folding chaperone binding"/>
    <property type="evidence" value="ECO:0007669"/>
    <property type="project" value="TreeGrafter"/>
</dbReference>
<dbReference type="AlphaFoldDB" id="A0A0G1YR30"/>
<dbReference type="GO" id="GO:0044183">
    <property type="term" value="F:protein folding chaperone"/>
    <property type="evidence" value="ECO:0007669"/>
    <property type="project" value="InterPro"/>
</dbReference>
<dbReference type="Pfam" id="PF00166">
    <property type="entry name" value="Cpn10"/>
    <property type="match status" value="1"/>
</dbReference>
<dbReference type="GO" id="GO:0046872">
    <property type="term" value="F:metal ion binding"/>
    <property type="evidence" value="ECO:0007669"/>
    <property type="project" value="TreeGrafter"/>
</dbReference>
<dbReference type="HAMAP" id="MF_00580">
    <property type="entry name" value="CH10"/>
    <property type="match status" value="1"/>
</dbReference>
<name>A0A0G1YR30_9BACT</name>
<dbReference type="PANTHER" id="PTHR10772:SF63">
    <property type="entry name" value="20 KDA CHAPERONIN, CHLOROPLASTIC"/>
    <property type="match status" value="1"/>
</dbReference>
<reference evidence="5 6" key="1">
    <citation type="journal article" date="2015" name="Nature">
        <title>rRNA introns, odd ribosomes, and small enigmatic genomes across a large radiation of phyla.</title>
        <authorList>
            <person name="Brown C.T."/>
            <person name="Hug L.A."/>
            <person name="Thomas B.C."/>
            <person name="Sharon I."/>
            <person name="Castelle C.J."/>
            <person name="Singh A."/>
            <person name="Wilkins M.J."/>
            <person name="Williams K.H."/>
            <person name="Banfield J.F."/>
        </authorList>
    </citation>
    <scope>NUCLEOTIDE SEQUENCE [LARGE SCALE GENOMIC DNA]</scope>
</reference>
<sequence length="109" mass="11932">MFGMAKEKDRKITIQPLGDRVLVQREDADVKSPAGIIIPDTAQKEKSKQGVVIAAGPGKYGDEGDLIPMTVKAGQKVFFNSGWDNEIKIEGDDAEYFLVHESDILAVIK</sequence>
<evidence type="ECO:0000256" key="3">
    <source>
        <dbReference type="HAMAP-Rule" id="MF_00580"/>
    </source>
</evidence>
<comment type="subcellular location">
    <subcellularLocation>
        <location evidence="3">Cytoplasm</location>
    </subcellularLocation>
</comment>
<keyword evidence="3" id="KW-0963">Cytoplasm</keyword>
<accession>A0A0G1YR30</accession>
<dbReference type="CDD" id="cd00320">
    <property type="entry name" value="cpn10"/>
    <property type="match status" value="1"/>
</dbReference>